<dbReference type="PANTHER" id="PTHR21367">
    <property type="entry name" value="ARGININE-TRNA-PROTEIN TRANSFERASE 1"/>
    <property type="match status" value="1"/>
</dbReference>
<accession>W6MA77</accession>
<gene>
    <name evidence="4" type="primary">bpt</name>
    <name evidence="7" type="ORF">BN873_350036</name>
</gene>
<evidence type="ECO:0000256" key="3">
    <source>
        <dbReference type="ARBA" id="ARBA00023315"/>
    </source>
</evidence>
<protein>
    <recommendedName>
        <fullName evidence="4">Aspartate/glutamate leucyltransferase</fullName>
        <ecNumber evidence="4">2.3.2.29</ecNumber>
    </recommendedName>
</protein>
<keyword evidence="2 4" id="KW-0808">Transferase</keyword>
<dbReference type="STRING" id="1400863.BN873_350036"/>
<sequence length="241" mass="28306">MNYPRDALYDLRMFLTTDYPCSYLPGHQARNLVADPTVTDLSLYSRLAELGFRRSGDHVYRPHCRTCAACRSLRIPAHRFTPNRSQRRIWKRNQDLQVQVVEAEFKEEHFNLFARYLGVRHTGGGMDPANPENYWSFITSRWNPTGLAEFRCEEALLAVAVTDHLANGLSAVYTFFDPTQEERGLGTFAILWQLTEVKRLGLQWLYLGYWVEHCHKMAYKSRFKPHEIFITERWHWAQSES</sequence>
<dbReference type="GO" id="GO:0005737">
    <property type="term" value="C:cytoplasm"/>
    <property type="evidence" value="ECO:0007669"/>
    <property type="project" value="UniProtKB-SubCell"/>
</dbReference>
<dbReference type="GO" id="GO:0008914">
    <property type="term" value="F:leucyl-tRNA--protein transferase activity"/>
    <property type="evidence" value="ECO:0007669"/>
    <property type="project" value="UniProtKB-UniRule"/>
</dbReference>
<reference evidence="7" key="1">
    <citation type="submission" date="2013-07" db="EMBL/GenBank/DDBJ databases">
        <authorList>
            <person name="McIlroy S."/>
        </authorList>
    </citation>
    <scope>NUCLEOTIDE SEQUENCE [LARGE SCALE GENOMIC DNA]</scope>
    <source>
        <strain evidence="7">Run_A_D11</strain>
    </source>
</reference>
<dbReference type="Pfam" id="PF04377">
    <property type="entry name" value="ATE_C"/>
    <property type="match status" value="1"/>
</dbReference>
<dbReference type="AlphaFoldDB" id="W6MA77"/>
<comment type="subcellular location">
    <subcellularLocation>
        <location evidence="4">Cytoplasm</location>
    </subcellularLocation>
</comment>
<dbReference type="NCBIfam" id="NF002345">
    <property type="entry name" value="PRK01305.2-2"/>
    <property type="match status" value="1"/>
</dbReference>
<evidence type="ECO:0000313" key="8">
    <source>
        <dbReference type="Proteomes" id="UP000035760"/>
    </source>
</evidence>
<comment type="caution">
    <text evidence="7">The sequence shown here is derived from an EMBL/GenBank/DDBJ whole genome shotgun (WGS) entry which is preliminary data.</text>
</comment>
<dbReference type="SUPFAM" id="SSF55729">
    <property type="entry name" value="Acyl-CoA N-acyltransferases (Nat)"/>
    <property type="match status" value="1"/>
</dbReference>
<dbReference type="InterPro" id="IPR017138">
    <property type="entry name" value="Asp_Glu_LeuTrfase"/>
</dbReference>
<keyword evidence="3 4" id="KW-0012">Acyltransferase</keyword>
<name>W6MA77_9GAMM</name>
<evidence type="ECO:0000256" key="1">
    <source>
        <dbReference type="ARBA" id="ARBA00022490"/>
    </source>
</evidence>
<dbReference type="Pfam" id="PF04376">
    <property type="entry name" value="ATE_N"/>
    <property type="match status" value="1"/>
</dbReference>
<feature type="domain" description="N-end rule aminoacyl transferase C-terminal" evidence="6">
    <location>
        <begin position="108"/>
        <end position="229"/>
    </location>
</feature>
<dbReference type="OrthoDB" id="9782022at2"/>
<proteinExistence type="inferred from homology"/>
<dbReference type="GO" id="GO:0071596">
    <property type="term" value="P:ubiquitin-dependent protein catabolic process via the N-end rule pathway"/>
    <property type="evidence" value="ECO:0007669"/>
    <property type="project" value="InterPro"/>
</dbReference>
<dbReference type="HAMAP" id="MF_00689">
    <property type="entry name" value="Bpt"/>
    <property type="match status" value="1"/>
</dbReference>
<evidence type="ECO:0000256" key="2">
    <source>
        <dbReference type="ARBA" id="ARBA00022679"/>
    </source>
</evidence>
<dbReference type="InterPro" id="IPR016181">
    <property type="entry name" value="Acyl_CoA_acyltransferase"/>
</dbReference>
<dbReference type="PANTHER" id="PTHR21367:SF1">
    <property type="entry name" value="ARGINYL-TRNA--PROTEIN TRANSFERASE 1"/>
    <property type="match status" value="1"/>
</dbReference>
<dbReference type="NCBIfam" id="NF002341">
    <property type="entry name" value="PRK01305.1-1"/>
    <property type="match status" value="1"/>
</dbReference>
<dbReference type="NCBIfam" id="NF002342">
    <property type="entry name" value="PRK01305.1-3"/>
    <property type="match status" value="1"/>
</dbReference>
<dbReference type="EMBL" id="CBTJ020000042">
    <property type="protein sequence ID" value="CDI02780.1"/>
    <property type="molecule type" value="Genomic_DNA"/>
</dbReference>
<evidence type="ECO:0000259" key="6">
    <source>
        <dbReference type="Pfam" id="PF04377"/>
    </source>
</evidence>
<comment type="function">
    <text evidence="4">Functions in the N-end rule pathway of protein degradation where it conjugates Leu from its aminoacyl-tRNA to the N-termini of proteins containing an N-terminal aspartate or glutamate.</text>
</comment>
<organism evidence="7 8">
    <name type="scientific">Candidatus Competibacter denitrificans Run_A_D11</name>
    <dbReference type="NCBI Taxonomy" id="1400863"/>
    <lineage>
        <taxon>Bacteria</taxon>
        <taxon>Pseudomonadati</taxon>
        <taxon>Pseudomonadota</taxon>
        <taxon>Gammaproteobacteria</taxon>
        <taxon>Candidatus Competibacteraceae</taxon>
        <taxon>Candidatus Competibacter</taxon>
    </lineage>
</organism>
<keyword evidence="8" id="KW-1185">Reference proteome</keyword>
<dbReference type="GO" id="GO:0004057">
    <property type="term" value="F:arginyl-tRNA--protein transferase activity"/>
    <property type="evidence" value="ECO:0007669"/>
    <property type="project" value="InterPro"/>
</dbReference>
<evidence type="ECO:0000259" key="5">
    <source>
        <dbReference type="Pfam" id="PF04376"/>
    </source>
</evidence>
<comment type="similarity">
    <text evidence="4">Belongs to the R-transferase family. Bpt subfamily.</text>
</comment>
<dbReference type="Proteomes" id="UP000035760">
    <property type="component" value="Unassembled WGS sequence"/>
</dbReference>
<dbReference type="InterPro" id="IPR007472">
    <property type="entry name" value="N-end_Aminoacyl_Trfase_C"/>
</dbReference>
<feature type="domain" description="N-end aminoacyl transferase N-terminal" evidence="5">
    <location>
        <begin position="19"/>
        <end position="88"/>
    </location>
</feature>
<comment type="catalytic activity">
    <reaction evidence="4">
        <text>N-terminal L-aspartyl-[protein] + L-leucyl-tRNA(Leu) = N-terminal L-leucyl-L-aspartyl-[protein] + tRNA(Leu) + H(+)</text>
        <dbReference type="Rhea" id="RHEA:50420"/>
        <dbReference type="Rhea" id="RHEA-COMP:9613"/>
        <dbReference type="Rhea" id="RHEA-COMP:9622"/>
        <dbReference type="Rhea" id="RHEA-COMP:12669"/>
        <dbReference type="Rhea" id="RHEA-COMP:12674"/>
        <dbReference type="ChEBI" id="CHEBI:15378"/>
        <dbReference type="ChEBI" id="CHEBI:64720"/>
        <dbReference type="ChEBI" id="CHEBI:78442"/>
        <dbReference type="ChEBI" id="CHEBI:78494"/>
        <dbReference type="ChEBI" id="CHEBI:133042"/>
        <dbReference type="EC" id="2.3.2.29"/>
    </reaction>
</comment>
<keyword evidence="1 4" id="KW-0963">Cytoplasm</keyword>
<comment type="catalytic activity">
    <reaction evidence="4">
        <text>N-terminal L-glutamyl-[protein] + L-leucyl-tRNA(Leu) = N-terminal L-leucyl-L-glutamyl-[protein] + tRNA(Leu) + H(+)</text>
        <dbReference type="Rhea" id="RHEA:50412"/>
        <dbReference type="Rhea" id="RHEA-COMP:9613"/>
        <dbReference type="Rhea" id="RHEA-COMP:9622"/>
        <dbReference type="Rhea" id="RHEA-COMP:12664"/>
        <dbReference type="Rhea" id="RHEA-COMP:12668"/>
        <dbReference type="ChEBI" id="CHEBI:15378"/>
        <dbReference type="ChEBI" id="CHEBI:64721"/>
        <dbReference type="ChEBI" id="CHEBI:78442"/>
        <dbReference type="ChEBI" id="CHEBI:78494"/>
        <dbReference type="ChEBI" id="CHEBI:133041"/>
        <dbReference type="EC" id="2.3.2.29"/>
    </reaction>
</comment>
<evidence type="ECO:0000313" key="7">
    <source>
        <dbReference type="EMBL" id="CDI02780.1"/>
    </source>
</evidence>
<reference evidence="7" key="2">
    <citation type="submission" date="2014-03" db="EMBL/GenBank/DDBJ databases">
        <title>Candidatus Competibacter-lineage genomes retrieved from metagenomes reveal functional metabolic diversity.</title>
        <authorList>
            <person name="McIlroy S.J."/>
            <person name="Albertsen M."/>
            <person name="Andresen E.K."/>
            <person name="Saunders A.M."/>
            <person name="Kristiansen R."/>
            <person name="Stokholm-Bjerregaard M."/>
            <person name="Nielsen K.L."/>
            <person name="Nielsen P.H."/>
        </authorList>
    </citation>
    <scope>NUCLEOTIDE SEQUENCE</scope>
    <source>
        <strain evidence="7">Run_A_D11</strain>
    </source>
</reference>
<dbReference type="RefSeq" id="WP_048673271.1">
    <property type="nucleotide sequence ID" value="NZ_CBTJ020000042.1"/>
</dbReference>
<evidence type="ECO:0000256" key="4">
    <source>
        <dbReference type="HAMAP-Rule" id="MF_00689"/>
    </source>
</evidence>
<dbReference type="EC" id="2.3.2.29" evidence="4"/>
<dbReference type="InterPro" id="IPR007471">
    <property type="entry name" value="N-end_Aminoacyl_Trfase_N"/>
</dbReference>
<dbReference type="PIRSF" id="PIRSF037208">
    <property type="entry name" value="ATE_pro_prd"/>
    <property type="match status" value="1"/>
</dbReference>
<dbReference type="InterPro" id="IPR030700">
    <property type="entry name" value="N-end_Aminoacyl_Trfase"/>
</dbReference>
<dbReference type="NCBIfam" id="NF002346">
    <property type="entry name" value="PRK01305.2-3"/>
    <property type="match status" value="1"/>
</dbReference>